<dbReference type="Proteomes" id="UP000679220">
    <property type="component" value="Unassembled WGS sequence"/>
</dbReference>
<dbReference type="RefSeq" id="WP_212188844.1">
    <property type="nucleotide sequence ID" value="NZ_JAGTAR010000005.1"/>
</dbReference>
<name>A0A941IW64_9BACT</name>
<dbReference type="InterPro" id="IPR013783">
    <property type="entry name" value="Ig-like_fold"/>
</dbReference>
<evidence type="ECO:0008006" key="3">
    <source>
        <dbReference type="Google" id="ProtNLM"/>
    </source>
</evidence>
<reference evidence="1" key="2">
    <citation type="submission" date="2021-04" db="EMBL/GenBank/DDBJ databases">
        <authorList>
            <person name="Zhang T."/>
            <person name="Zhang Y."/>
            <person name="Lu D."/>
            <person name="Zuo D."/>
            <person name="Du Z."/>
        </authorList>
    </citation>
    <scope>NUCLEOTIDE SEQUENCE</scope>
    <source>
        <strain evidence="1">JR1</strain>
    </source>
</reference>
<comment type="caution">
    <text evidence="1">The sequence shown here is derived from an EMBL/GenBank/DDBJ whole genome shotgun (WGS) entry which is preliminary data.</text>
</comment>
<dbReference type="Gene3D" id="2.60.40.10">
    <property type="entry name" value="Immunoglobulins"/>
    <property type="match status" value="2"/>
</dbReference>
<keyword evidence="2" id="KW-1185">Reference proteome</keyword>
<accession>A0A941IW64</accession>
<protein>
    <recommendedName>
        <fullName evidence="3">Fibronectin type-III domain-containing protein</fullName>
    </recommendedName>
</protein>
<gene>
    <name evidence="1" type="ORF">KDU71_05180</name>
</gene>
<proteinExistence type="predicted"/>
<evidence type="ECO:0000313" key="2">
    <source>
        <dbReference type="Proteomes" id="UP000679220"/>
    </source>
</evidence>
<dbReference type="AlphaFoldDB" id="A0A941IW64"/>
<organism evidence="1 2">
    <name type="scientific">Carboxylicivirga sediminis</name>
    <dbReference type="NCBI Taxonomy" id="2006564"/>
    <lineage>
        <taxon>Bacteria</taxon>
        <taxon>Pseudomonadati</taxon>
        <taxon>Bacteroidota</taxon>
        <taxon>Bacteroidia</taxon>
        <taxon>Marinilabiliales</taxon>
        <taxon>Marinilabiliaceae</taxon>
        <taxon>Carboxylicivirga</taxon>
    </lineage>
</organism>
<evidence type="ECO:0000313" key="1">
    <source>
        <dbReference type="EMBL" id="MBR8534945.1"/>
    </source>
</evidence>
<dbReference type="PROSITE" id="PS51257">
    <property type="entry name" value="PROKAR_LIPOPROTEIN"/>
    <property type="match status" value="1"/>
</dbReference>
<sequence>MRKSTLEYFIVIVLSFIGITACEVFLEEDIENDQVEILSPIDGTTTEIVTHTFWWDKIDGADKYRLQLVSPSFDASETVLTDTLVSGDKYEMTLYPGQFEWRIRAENSAYVTDWSYAVLNIIASDDLTRQTIRLRKPLENYFTNETAIEFQWDTIPHVDTYELRIYKGSWLGNLVLDTTDISQLLNRLSINELEESELWWGVRAINEKSESMFNSSRLVIDQTKPNQPTLEEPGNNATLTDTTVVFKWNSSDPQWNDVKDSLLIYEKRTLQDVLVHAGYYEGKTHTIKLNNDKTYRWLVKSVDKAGNESIDSEVGEFKVEQ</sequence>
<dbReference type="EMBL" id="JAGTAR010000005">
    <property type="protein sequence ID" value="MBR8534945.1"/>
    <property type="molecule type" value="Genomic_DNA"/>
</dbReference>
<reference evidence="1" key="1">
    <citation type="journal article" date="2018" name="Int. J. Syst. Evol. Microbiol.">
        <title>Carboxylicivirga sediminis sp. nov., isolated from coastal sediment.</title>
        <authorList>
            <person name="Wang F.Q."/>
            <person name="Ren L.H."/>
            <person name="Zou R.J."/>
            <person name="Sun Y.Z."/>
            <person name="Liu X.J."/>
            <person name="Jiang F."/>
            <person name="Liu L.J."/>
        </authorList>
    </citation>
    <scope>NUCLEOTIDE SEQUENCE</scope>
    <source>
        <strain evidence="1">JR1</strain>
    </source>
</reference>